<name>A0ABR4DTV0_9PEZI</name>
<organism evidence="2 3">
    <name type="scientific">Diaporthe vaccinii</name>
    <dbReference type="NCBI Taxonomy" id="105482"/>
    <lineage>
        <taxon>Eukaryota</taxon>
        <taxon>Fungi</taxon>
        <taxon>Dikarya</taxon>
        <taxon>Ascomycota</taxon>
        <taxon>Pezizomycotina</taxon>
        <taxon>Sordariomycetes</taxon>
        <taxon>Sordariomycetidae</taxon>
        <taxon>Diaporthales</taxon>
        <taxon>Diaporthaceae</taxon>
        <taxon>Diaporthe</taxon>
        <taxon>Diaporthe eres species complex</taxon>
    </lineage>
</organism>
<comment type="caution">
    <text evidence="2">The sequence shown here is derived from an EMBL/GenBank/DDBJ whole genome shotgun (WGS) entry which is preliminary data.</text>
</comment>
<keyword evidence="3" id="KW-1185">Reference proteome</keyword>
<feature type="region of interest" description="Disordered" evidence="1">
    <location>
        <begin position="146"/>
        <end position="173"/>
    </location>
</feature>
<gene>
    <name evidence="2" type="ORF">FJTKL_04466</name>
</gene>
<dbReference type="Proteomes" id="UP001600888">
    <property type="component" value="Unassembled WGS sequence"/>
</dbReference>
<evidence type="ECO:0000313" key="2">
    <source>
        <dbReference type="EMBL" id="KAL2273510.1"/>
    </source>
</evidence>
<feature type="compositionally biased region" description="Basic residues" evidence="1">
    <location>
        <begin position="146"/>
        <end position="159"/>
    </location>
</feature>
<evidence type="ECO:0000313" key="3">
    <source>
        <dbReference type="Proteomes" id="UP001600888"/>
    </source>
</evidence>
<reference evidence="2 3" key="1">
    <citation type="submission" date="2024-03" db="EMBL/GenBank/DDBJ databases">
        <title>A high-quality draft genome sequence of Diaporthe vaccinii, a causative agent of upright dieback and viscid rot disease in cranberry plants.</title>
        <authorList>
            <person name="Sarrasin M."/>
            <person name="Lang B.F."/>
            <person name="Burger G."/>
        </authorList>
    </citation>
    <scope>NUCLEOTIDE SEQUENCE [LARGE SCALE GENOMIC DNA]</scope>
    <source>
        <strain evidence="2 3">IS7</strain>
    </source>
</reference>
<accession>A0ABR4DTV0</accession>
<proteinExistence type="predicted"/>
<protein>
    <submittedName>
        <fullName evidence="2">Uncharacterized protein</fullName>
    </submittedName>
</protein>
<dbReference type="EMBL" id="JBAWTH010000184">
    <property type="protein sequence ID" value="KAL2273510.1"/>
    <property type="molecule type" value="Genomic_DNA"/>
</dbReference>
<sequence length="173" mass="19650">MGYTKPVSPKLVCDCVTAEFDTNSWGTPRAVIQLRRTAELITRKWVLRSHPDADIDTSSDDFKLKVVALFSVLCRYIRTFSKRPFAAKAVPNRAGKWRGYTSNILLIEFVVLRKVLNSNTASQLSRKTLISKKSFVTSDHPRQHKSIQIHHQLSHHSSHCLKPTPSPDQIKSL</sequence>
<evidence type="ECO:0000256" key="1">
    <source>
        <dbReference type="SAM" id="MobiDB-lite"/>
    </source>
</evidence>